<dbReference type="GO" id="GO:0016788">
    <property type="term" value="F:hydrolase activity, acting on ester bonds"/>
    <property type="evidence" value="ECO:0007669"/>
    <property type="project" value="InterPro"/>
</dbReference>
<dbReference type="GeneID" id="36284808"/>
<dbReference type="EMBL" id="KV441388">
    <property type="protein sequence ID" value="OAF61980.1"/>
    <property type="molecule type" value="Genomic_DNA"/>
</dbReference>
<feature type="signal peptide" evidence="2">
    <location>
        <begin position="1"/>
        <end position="18"/>
    </location>
</feature>
<dbReference type="InterPro" id="IPR017850">
    <property type="entry name" value="Alkaline_phosphatase_core_sf"/>
</dbReference>
<evidence type="ECO:0000256" key="1">
    <source>
        <dbReference type="ARBA" id="ARBA00022801"/>
    </source>
</evidence>
<dbReference type="eggNOG" id="ENOG502SJW4">
    <property type="taxonomic scope" value="Eukaryota"/>
</dbReference>
<dbReference type="Pfam" id="PF04185">
    <property type="entry name" value="Phosphoesterase"/>
    <property type="match status" value="1"/>
</dbReference>
<dbReference type="AlphaFoldDB" id="A0A177AJL8"/>
<accession>A0A177AJL8</accession>
<dbReference type="RefSeq" id="XP_024327254.1">
    <property type="nucleotide sequence ID" value="XM_024465394.1"/>
</dbReference>
<dbReference type="GO" id="GO:0009395">
    <property type="term" value="P:phospholipid catabolic process"/>
    <property type="evidence" value="ECO:0007669"/>
    <property type="project" value="TreeGrafter"/>
</dbReference>
<dbReference type="PANTHER" id="PTHR31956">
    <property type="entry name" value="NON-SPECIFIC PHOSPHOLIPASE C4-RELATED"/>
    <property type="match status" value="1"/>
</dbReference>
<dbReference type="FunFam" id="3.40.720.10:FF:000052">
    <property type="entry name" value="Phosphatidylglycerol specific phospholipase, putative"/>
    <property type="match status" value="1"/>
</dbReference>
<dbReference type="PANTHER" id="PTHR31956:SF25">
    <property type="entry name" value="SPECIFIC PHOSPHOLIPASE C, PUTATIVE-RELATED"/>
    <property type="match status" value="1"/>
</dbReference>
<proteinExistence type="predicted"/>
<dbReference type="InterPro" id="IPR007312">
    <property type="entry name" value="Phosphoesterase"/>
</dbReference>
<dbReference type="VEuPathDB" id="FungiDB:GMDG_06507"/>
<evidence type="ECO:0000313" key="3">
    <source>
        <dbReference type="EMBL" id="OAF61980.1"/>
    </source>
</evidence>
<dbReference type="OrthoDB" id="5135119at2759"/>
<feature type="chain" id="PRO_5008056580" description="Phospholipase C PLC-C" evidence="2">
    <location>
        <begin position="19"/>
        <end position="452"/>
    </location>
</feature>
<protein>
    <recommendedName>
        <fullName evidence="4">Phospholipase C PLC-C</fullName>
    </recommendedName>
</protein>
<evidence type="ECO:0008006" key="4">
    <source>
        <dbReference type="Google" id="ProtNLM"/>
    </source>
</evidence>
<sequence length="452" mass="50227">MRSSSVLSIALFAALGLAAPSHNGPGSPASIKNLKEKVKNVVHIVMENRSFDNLVGGQTFTKHIDTPANSGPFCNKVNTTDPHSQTFCTRPKDFDSIKDDPDHSVHGNNFQLYGTFHPNNADVESGKLIANNKGYLEQHLRSHPKLTDVDYAAREVMGYYTPDQVPVVTELCKEFVTFDKWHSCVPGPTNPNRMCIHTGTSGGRGINDKTFDQSTITERSLFEQLSSQNITWMNYDGTNGAFNSDAKFYKWTIANGKDKTNVRPLESFFQDAYLGKLPQYTFINPSCCGLDTNSMHPTGPISTGEVLLKQVYDAVRNSPQWDNMLLVITFDEAGGFYDHSAPPKAVRPDNLTYTEATPDGSTYTLNFDRYGGRIPTWIVSPYLTKGHVEHKGVNSAGQTEVYSATSVLRTLGYLWDFAPFTPRVEASPSFDHLFQKCKNKAAPKLMPNPRVF</sequence>
<gene>
    <name evidence="3" type="ORF">VC83_01720</name>
</gene>
<dbReference type="Proteomes" id="UP000077154">
    <property type="component" value="Unassembled WGS sequence"/>
</dbReference>
<keyword evidence="1" id="KW-0378">Hydrolase</keyword>
<organism evidence="3">
    <name type="scientific">Pseudogymnoascus destructans</name>
    <dbReference type="NCBI Taxonomy" id="655981"/>
    <lineage>
        <taxon>Eukaryota</taxon>
        <taxon>Fungi</taxon>
        <taxon>Dikarya</taxon>
        <taxon>Ascomycota</taxon>
        <taxon>Pezizomycotina</taxon>
        <taxon>Leotiomycetes</taxon>
        <taxon>Thelebolales</taxon>
        <taxon>Thelebolaceae</taxon>
        <taxon>Pseudogymnoascus</taxon>
    </lineage>
</organism>
<keyword evidence="2" id="KW-0732">Signal</keyword>
<reference evidence="3" key="1">
    <citation type="submission" date="2016-03" db="EMBL/GenBank/DDBJ databases">
        <title>Updated assembly of Pseudogymnoascus destructans, the fungus causing white-nose syndrome of bats.</title>
        <authorList>
            <person name="Palmer J.M."/>
            <person name="Drees K.P."/>
            <person name="Foster J.T."/>
            <person name="Lindner D.L."/>
        </authorList>
    </citation>
    <scope>NUCLEOTIDE SEQUENCE [LARGE SCALE GENOMIC DNA]</scope>
    <source>
        <strain evidence="3">20631-21</strain>
    </source>
</reference>
<name>A0A177AJL8_9PEZI</name>
<evidence type="ECO:0000256" key="2">
    <source>
        <dbReference type="SAM" id="SignalP"/>
    </source>
</evidence>
<dbReference type="Gene3D" id="3.40.720.10">
    <property type="entry name" value="Alkaline Phosphatase, subunit A"/>
    <property type="match status" value="1"/>
</dbReference>